<dbReference type="Pfam" id="PF04542">
    <property type="entry name" value="Sigma70_r2"/>
    <property type="match status" value="1"/>
</dbReference>
<dbReference type="InterPro" id="IPR027383">
    <property type="entry name" value="Znf_put"/>
</dbReference>
<dbReference type="RefSeq" id="WP_373311623.1">
    <property type="nucleotide sequence ID" value="NZ_BNBD01000004.1"/>
</dbReference>
<dbReference type="PANTHER" id="PTHR43133">
    <property type="entry name" value="RNA POLYMERASE ECF-TYPE SIGMA FACTO"/>
    <property type="match status" value="1"/>
</dbReference>
<dbReference type="GO" id="GO:0003677">
    <property type="term" value="F:DNA binding"/>
    <property type="evidence" value="ECO:0007669"/>
    <property type="project" value="UniProtKB-KW"/>
</dbReference>
<reference evidence="9" key="1">
    <citation type="journal article" date="2014" name="Int. J. Syst. Evol. Microbiol.">
        <title>Complete genome sequence of Corynebacterium casei LMG S-19264T (=DSM 44701T), isolated from a smear-ripened cheese.</title>
        <authorList>
            <consortium name="US DOE Joint Genome Institute (JGI-PGF)"/>
            <person name="Walter F."/>
            <person name="Albersmeier A."/>
            <person name="Kalinowski J."/>
            <person name="Ruckert C."/>
        </authorList>
    </citation>
    <scope>NUCLEOTIDE SEQUENCE</scope>
    <source>
        <strain evidence="9">JCM 4059</strain>
    </source>
</reference>
<dbReference type="GO" id="GO:0016987">
    <property type="term" value="F:sigma factor activity"/>
    <property type="evidence" value="ECO:0007669"/>
    <property type="project" value="UniProtKB-KW"/>
</dbReference>
<dbReference type="InterPro" id="IPR013324">
    <property type="entry name" value="RNA_pol_sigma_r3/r4-like"/>
</dbReference>
<dbReference type="Gene3D" id="1.10.10.1320">
    <property type="entry name" value="Anti-sigma factor, zinc-finger domain"/>
    <property type="match status" value="1"/>
</dbReference>
<organism evidence="9 10">
    <name type="scientific">Streptomyces mashuensis</name>
    <dbReference type="NCBI Taxonomy" id="33904"/>
    <lineage>
        <taxon>Bacteria</taxon>
        <taxon>Bacillati</taxon>
        <taxon>Actinomycetota</taxon>
        <taxon>Actinomycetes</taxon>
        <taxon>Kitasatosporales</taxon>
        <taxon>Streptomycetaceae</taxon>
        <taxon>Streptomyces</taxon>
    </lineage>
</organism>
<evidence type="ECO:0000313" key="10">
    <source>
        <dbReference type="Proteomes" id="UP000638313"/>
    </source>
</evidence>
<dbReference type="Gene3D" id="1.10.1740.10">
    <property type="match status" value="1"/>
</dbReference>
<feature type="compositionally biased region" description="Basic and acidic residues" evidence="6">
    <location>
        <begin position="1"/>
        <end position="11"/>
    </location>
</feature>
<dbReference type="SUPFAM" id="SSF88946">
    <property type="entry name" value="Sigma2 domain of RNA polymerase sigma factors"/>
    <property type="match status" value="1"/>
</dbReference>
<dbReference type="InterPro" id="IPR041916">
    <property type="entry name" value="Anti_sigma_zinc_sf"/>
</dbReference>
<evidence type="ECO:0000256" key="5">
    <source>
        <dbReference type="ARBA" id="ARBA00023163"/>
    </source>
</evidence>
<comment type="similarity">
    <text evidence="1">Belongs to the sigma-70 factor family. ECF subfamily.</text>
</comment>
<dbReference type="Pfam" id="PF13490">
    <property type="entry name" value="zf-HC2"/>
    <property type="match status" value="1"/>
</dbReference>
<name>A0A919EDI1_9ACTN</name>
<evidence type="ECO:0000313" key="9">
    <source>
        <dbReference type="EMBL" id="GHF45102.1"/>
    </source>
</evidence>
<dbReference type="Proteomes" id="UP000638313">
    <property type="component" value="Unassembled WGS sequence"/>
</dbReference>
<dbReference type="InterPro" id="IPR013325">
    <property type="entry name" value="RNA_pol_sigma_r2"/>
</dbReference>
<dbReference type="Gene3D" id="1.10.10.10">
    <property type="entry name" value="Winged helix-like DNA-binding domain superfamily/Winged helix DNA-binding domain"/>
    <property type="match status" value="1"/>
</dbReference>
<dbReference type="GO" id="GO:0006352">
    <property type="term" value="P:DNA-templated transcription initiation"/>
    <property type="evidence" value="ECO:0007669"/>
    <property type="project" value="InterPro"/>
</dbReference>
<protein>
    <recommendedName>
        <fullName evidence="11">Sigma-70 family RNA polymerase sigma factor</fullName>
    </recommendedName>
</protein>
<keyword evidence="10" id="KW-1185">Reference proteome</keyword>
<dbReference type="InterPro" id="IPR007627">
    <property type="entry name" value="RNA_pol_sigma70_r2"/>
</dbReference>
<reference evidence="9" key="2">
    <citation type="submission" date="2020-09" db="EMBL/GenBank/DDBJ databases">
        <authorList>
            <person name="Sun Q."/>
            <person name="Ohkuma M."/>
        </authorList>
    </citation>
    <scope>NUCLEOTIDE SEQUENCE</scope>
    <source>
        <strain evidence="9">JCM 4059</strain>
    </source>
</reference>
<evidence type="ECO:0000259" key="8">
    <source>
        <dbReference type="Pfam" id="PF13490"/>
    </source>
</evidence>
<evidence type="ECO:0000256" key="6">
    <source>
        <dbReference type="SAM" id="MobiDB-lite"/>
    </source>
</evidence>
<evidence type="ECO:0000256" key="1">
    <source>
        <dbReference type="ARBA" id="ARBA00010641"/>
    </source>
</evidence>
<dbReference type="InterPro" id="IPR036388">
    <property type="entry name" value="WH-like_DNA-bd_sf"/>
</dbReference>
<comment type="caution">
    <text evidence="9">The sequence shown here is derived from an EMBL/GenBank/DDBJ whole genome shotgun (WGS) entry which is preliminary data.</text>
</comment>
<keyword evidence="4" id="KW-0238">DNA-binding</keyword>
<accession>A0A919EDI1</accession>
<evidence type="ECO:0008006" key="11">
    <source>
        <dbReference type="Google" id="ProtNLM"/>
    </source>
</evidence>
<feature type="domain" description="Putative zinc-finger" evidence="8">
    <location>
        <begin position="260"/>
        <end position="294"/>
    </location>
</feature>
<dbReference type="EMBL" id="BNBD01000004">
    <property type="protein sequence ID" value="GHF45102.1"/>
    <property type="molecule type" value="Genomic_DNA"/>
</dbReference>
<dbReference type="PANTHER" id="PTHR43133:SF8">
    <property type="entry name" value="RNA POLYMERASE SIGMA FACTOR HI_1459-RELATED"/>
    <property type="match status" value="1"/>
</dbReference>
<keyword evidence="3" id="KW-0731">Sigma factor</keyword>
<dbReference type="AlphaFoldDB" id="A0A919EDI1"/>
<evidence type="ECO:0000259" key="7">
    <source>
        <dbReference type="Pfam" id="PF04542"/>
    </source>
</evidence>
<proteinExistence type="inferred from homology"/>
<dbReference type="InterPro" id="IPR039425">
    <property type="entry name" value="RNA_pol_sigma-70-like"/>
</dbReference>
<dbReference type="NCBIfam" id="TIGR02937">
    <property type="entry name" value="sigma70-ECF"/>
    <property type="match status" value="1"/>
</dbReference>
<evidence type="ECO:0000256" key="4">
    <source>
        <dbReference type="ARBA" id="ARBA00023125"/>
    </source>
</evidence>
<evidence type="ECO:0000256" key="3">
    <source>
        <dbReference type="ARBA" id="ARBA00023082"/>
    </source>
</evidence>
<dbReference type="InterPro" id="IPR014284">
    <property type="entry name" value="RNA_pol_sigma-70_dom"/>
</dbReference>
<gene>
    <name evidence="9" type="ORF">GCM10010218_28250</name>
</gene>
<feature type="domain" description="RNA polymerase sigma-70 region 2" evidence="7">
    <location>
        <begin position="81"/>
        <end position="149"/>
    </location>
</feature>
<dbReference type="SUPFAM" id="SSF88659">
    <property type="entry name" value="Sigma3 and sigma4 domains of RNA polymerase sigma factors"/>
    <property type="match status" value="1"/>
</dbReference>
<feature type="region of interest" description="Disordered" evidence="6">
    <location>
        <begin position="1"/>
        <end position="62"/>
    </location>
</feature>
<sequence length="389" mass="41400">MGVDRRDEPRGNRGGTDDPPAESGALELWSGDAAPAVPRQREGGAADDDGLPGPDPDAPPSDLELVTRLRGGENGEAYEELYRRHADAVRRYARSCCRDAHTAEDLTNEVFTSTLQAVRRGAGPDSAVRAYLLTTVRRVAAAWAKTARREQLVEDFAVFASTTAVSTGADDDTLTLGADVRAMREAEESLAVQAFRSLPERWQTVLWHTTVEEESPSDVAPLLGLSANATAVLAHRAREGLRQAYLQAHVSAALTEGSGCAPYADRLGAYARGRLRSRAERGVRKHLEQCARCRTAALEVADVNARLRALLPVAVVGWFAADWSLKAAAGLTAATTAGAAAGTAGAGASTTSGAGAGVGGGGGGPRGWRRCRFRCRVRVRRVCRFRRCR</sequence>
<keyword evidence="5" id="KW-0804">Transcription</keyword>
<evidence type="ECO:0000256" key="2">
    <source>
        <dbReference type="ARBA" id="ARBA00023015"/>
    </source>
</evidence>
<keyword evidence="2" id="KW-0805">Transcription regulation</keyword>